<dbReference type="AlphaFoldDB" id="A0A2P5CVU6"/>
<organism evidence="5 6">
    <name type="scientific">Parasponia andersonii</name>
    <name type="common">Sponia andersonii</name>
    <dbReference type="NCBI Taxonomy" id="3476"/>
    <lineage>
        <taxon>Eukaryota</taxon>
        <taxon>Viridiplantae</taxon>
        <taxon>Streptophyta</taxon>
        <taxon>Embryophyta</taxon>
        <taxon>Tracheophyta</taxon>
        <taxon>Spermatophyta</taxon>
        <taxon>Magnoliopsida</taxon>
        <taxon>eudicotyledons</taxon>
        <taxon>Gunneridae</taxon>
        <taxon>Pentapetalae</taxon>
        <taxon>rosids</taxon>
        <taxon>fabids</taxon>
        <taxon>Rosales</taxon>
        <taxon>Cannabaceae</taxon>
        <taxon>Parasponia</taxon>
    </lineage>
</organism>
<dbReference type="InterPro" id="IPR042086">
    <property type="entry name" value="MeTrfase_capping"/>
</dbReference>
<dbReference type="SUPFAM" id="SSF53335">
    <property type="entry name" value="S-adenosyl-L-methionine-dependent methyltransferases"/>
    <property type="match status" value="1"/>
</dbReference>
<gene>
    <name evidence="5" type="ORF">PanWU01x14_118520</name>
</gene>
<evidence type="ECO:0000256" key="3">
    <source>
        <dbReference type="ARBA" id="ARBA00022723"/>
    </source>
</evidence>
<keyword evidence="2 5" id="KW-0808">Transferase</keyword>
<dbReference type="InterPro" id="IPR005299">
    <property type="entry name" value="MeTrfase_7"/>
</dbReference>
<dbReference type="GO" id="GO:0046872">
    <property type="term" value="F:metal ion binding"/>
    <property type="evidence" value="ECO:0007669"/>
    <property type="project" value="UniProtKB-KW"/>
</dbReference>
<accession>A0A2P5CVU6</accession>
<dbReference type="Gene3D" id="1.10.1200.270">
    <property type="entry name" value="Methyltransferase, alpha-helical capping domain"/>
    <property type="match status" value="1"/>
</dbReference>
<protein>
    <submittedName>
        <fullName evidence="5">SAM dependent carboxyl methyltransferase</fullName>
    </submittedName>
</protein>
<dbReference type="Pfam" id="PF03492">
    <property type="entry name" value="Methyltransf_7"/>
    <property type="match status" value="1"/>
</dbReference>
<keyword evidence="4" id="KW-0460">Magnesium</keyword>
<dbReference type="GO" id="GO:0008168">
    <property type="term" value="F:methyltransferase activity"/>
    <property type="evidence" value="ECO:0007669"/>
    <property type="project" value="UniProtKB-KW"/>
</dbReference>
<keyword evidence="1 5" id="KW-0489">Methyltransferase</keyword>
<dbReference type="PANTHER" id="PTHR31009">
    <property type="entry name" value="S-ADENOSYL-L-METHIONINE:CARBOXYL METHYLTRANSFERASE FAMILY PROTEIN"/>
    <property type="match status" value="1"/>
</dbReference>
<sequence>MEKLDTFNLPFYAATSDEFKGLIEAEGSFALRKIEIFKNDWDTYIKKANTGLDKQARAAIIANGMRAVGEPILVSQFGEAVMDNLFCRVKDEVLDHMVMHKCENINIVISLIKKLG</sequence>
<dbReference type="STRING" id="3476.A0A2P5CVU6"/>
<dbReference type="InterPro" id="IPR029063">
    <property type="entry name" value="SAM-dependent_MTases_sf"/>
</dbReference>
<evidence type="ECO:0000313" key="6">
    <source>
        <dbReference type="Proteomes" id="UP000237105"/>
    </source>
</evidence>
<comment type="caution">
    <text evidence="5">The sequence shown here is derived from an EMBL/GenBank/DDBJ whole genome shotgun (WGS) entry which is preliminary data.</text>
</comment>
<dbReference type="OrthoDB" id="1523883at2759"/>
<reference evidence="6" key="1">
    <citation type="submission" date="2016-06" db="EMBL/GenBank/DDBJ databases">
        <title>Parallel loss of symbiosis genes in relatives of nitrogen-fixing non-legume Parasponia.</title>
        <authorList>
            <person name="Van Velzen R."/>
            <person name="Holmer R."/>
            <person name="Bu F."/>
            <person name="Rutten L."/>
            <person name="Van Zeijl A."/>
            <person name="Liu W."/>
            <person name="Santuari L."/>
            <person name="Cao Q."/>
            <person name="Sharma T."/>
            <person name="Shen D."/>
            <person name="Roswanjaya Y."/>
            <person name="Wardhani T."/>
            <person name="Kalhor M.S."/>
            <person name="Jansen J."/>
            <person name="Van den Hoogen J."/>
            <person name="Gungor B."/>
            <person name="Hartog M."/>
            <person name="Hontelez J."/>
            <person name="Verver J."/>
            <person name="Yang W.-C."/>
            <person name="Schijlen E."/>
            <person name="Repin R."/>
            <person name="Schilthuizen M."/>
            <person name="Schranz E."/>
            <person name="Heidstra R."/>
            <person name="Miyata K."/>
            <person name="Fedorova E."/>
            <person name="Kohlen W."/>
            <person name="Bisseling T."/>
            <person name="Smit S."/>
            <person name="Geurts R."/>
        </authorList>
    </citation>
    <scope>NUCLEOTIDE SEQUENCE [LARGE SCALE GENOMIC DNA]</scope>
    <source>
        <strain evidence="6">cv. WU1-14</strain>
    </source>
</reference>
<proteinExistence type="predicted"/>
<dbReference type="GO" id="GO:0032259">
    <property type="term" value="P:methylation"/>
    <property type="evidence" value="ECO:0007669"/>
    <property type="project" value="UniProtKB-KW"/>
</dbReference>
<evidence type="ECO:0000313" key="5">
    <source>
        <dbReference type="EMBL" id="PON65146.1"/>
    </source>
</evidence>
<keyword evidence="6" id="KW-1185">Reference proteome</keyword>
<evidence type="ECO:0000256" key="4">
    <source>
        <dbReference type="ARBA" id="ARBA00022842"/>
    </source>
</evidence>
<dbReference type="Proteomes" id="UP000237105">
    <property type="component" value="Unassembled WGS sequence"/>
</dbReference>
<dbReference type="EMBL" id="JXTB01000090">
    <property type="protein sequence ID" value="PON65146.1"/>
    <property type="molecule type" value="Genomic_DNA"/>
</dbReference>
<name>A0A2P5CVU6_PARAD</name>
<evidence type="ECO:0000256" key="1">
    <source>
        <dbReference type="ARBA" id="ARBA00022603"/>
    </source>
</evidence>
<evidence type="ECO:0000256" key="2">
    <source>
        <dbReference type="ARBA" id="ARBA00022679"/>
    </source>
</evidence>
<keyword evidence="3" id="KW-0479">Metal-binding</keyword>